<dbReference type="AlphaFoldDB" id="A0A5N6U9X2"/>
<reference evidence="4 5" key="1">
    <citation type="submission" date="2019-04" db="EMBL/GenBank/DDBJ databases">
        <title>Friends and foes A comparative genomics study of 23 Aspergillus species from section Flavi.</title>
        <authorList>
            <consortium name="DOE Joint Genome Institute"/>
            <person name="Kjaerbolling I."/>
            <person name="Vesth T."/>
            <person name="Frisvad J.C."/>
            <person name="Nybo J.L."/>
            <person name="Theobald S."/>
            <person name="Kildgaard S."/>
            <person name="Isbrandt T."/>
            <person name="Kuo A."/>
            <person name="Sato A."/>
            <person name="Lyhne E.K."/>
            <person name="Kogle M.E."/>
            <person name="Wiebenga A."/>
            <person name="Kun R.S."/>
            <person name="Lubbers R.J."/>
            <person name="Makela M.R."/>
            <person name="Barry K."/>
            <person name="Chovatia M."/>
            <person name="Clum A."/>
            <person name="Daum C."/>
            <person name="Haridas S."/>
            <person name="He G."/>
            <person name="LaButti K."/>
            <person name="Lipzen A."/>
            <person name="Mondo S."/>
            <person name="Riley R."/>
            <person name="Salamov A."/>
            <person name="Simmons B.A."/>
            <person name="Magnuson J.K."/>
            <person name="Henrissat B."/>
            <person name="Mortensen U.H."/>
            <person name="Larsen T.O."/>
            <person name="Devries R.P."/>
            <person name="Grigoriev I.V."/>
            <person name="Machida M."/>
            <person name="Baker S.E."/>
            <person name="Andersen M.R."/>
        </authorList>
    </citation>
    <scope>NUCLEOTIDE SEQUENCE [LARGE SCALE GENOMIC DNA]</scope>
    <source>
        <strain evidence="4 5">CBS 117626</strain>
    </source>
</reference>
<keyword evidence="1" id="KW-0349">Heme</keyword>
<proteinExistence type="predicted"/>
<dbReference type="InterPro" id="IPR002051">
    <property type="entry name" value="Haem_Oase"/>
</dbReference>
<dbReference type="GO" id="GO:0006788">
    <property type="term" value="P:heme oxidation"/>
    <property type="evidence" value="ECO:0007669"/>
    <property type="project" value="InterPro"/>
</dbReference>
<protein>
    <recommendedName>
        <fullName evidence="6">Heme oxygenase-like protein</fullName>
    </recommendedName>
</protein>
<accession>A0A5N6U9X2</accession>
<keyword evidence="5" id="KW-1185">Reference proteome</keyword>
<dbReference type="GO" id="GO:0046872">
    <property type="term" value="F:metal ion binding"/>
    <property type="evidence" value="ECO:0007669"/>
    <property type="project" value="UniProtKB-KW"/>
</dbReference>
<evidence type="ECO:0000313" key="5">
    <source>
        <dbReference type="Proteomes" id="UP000326950"/>
    </source>
</evidence>
<name>A0A5N6U9X2_ASPTM</name>
<evidence type="ECO:0000313" key="4">
    <source>
        <dbReference type="EMBL" id="KAE8155387.1"/>
    </source>
</evidence>
<dbReference type="InterPro" id="IPR016053">
    <property type="entry name" value="Haem_Oase-like"/>
</dbReference>
<evidence type="ECO:0000256" key="1">
    <source>
        <dbReference type="ARBA" id="ARBA00022617"/>
    </source>
</evidence>
<dbReference type="PANTHER" id="PTHR10720">
    <property type="entry name" value="HEME OXYGENASE"/>
    <property type="match status" value="1"/>
</dbReference>
<organism evidence="4 5">
    <name type="scientific">Aspergillus tamarii</name>
    <dbReference type="NCBI Taxonomy" id="41984"/>
    <lineage>
        <taxon>Eukaryota</taxon>
        <taxon>Fungi</taxon>
        <taxon>Dikarya</taxon>
        <taxon>Ascomycota</taxon>
        <taxon>Pezizomycotina</taxon>
        <taxon>Eurotiomycetes</taxon>
        <taxon>Eurotiomycetidae</taxon>
        <taxon>Eurotiales</taxon>
        <taxon>Aspergillaceae</taxon>
        <taxon>Aspergillus</taxon>
        <taxon>Aspergillus subgen. Circumdati</taxon>
    </lineage>
</organism>
<evidence type="ECO:0000256" key="3">
    <source>
        <dbReference type="ARBA" id="ARBA00023004"/>
    </source>
</evidence>
<gene>
    <name evidence="4" type="ORF">BDV40DRAFT_283856</name>
</gene>
<keyword evidence="3" id="KW-0408">Iron</keyword>
<evidence type="ECO:0000256" key="2">
    <source>
        <dbReference type="ARBA" id="ARBA00022723"/>
    </source>
</evidence>
<keyword evidence="2" id="KW-0479">Metal-binding</keyword>
<dbReference type="PANTHER" id="PTHR10720:SF0">
    <property type="entry name" value="HEME OXYGENASE"/>
    <property type="match status" value="1"/>
</dbReference>
<dbReference type="OrthoDB" id="652091at2759"/>
<dbReference type="CDD" id="cd19165">
    <property type="entry name" value="HemeO"/>
    <property type="match status" value="1"/>
</dbReference>
<dbReference type="Proteomes" id="UP000326950">
    <property type="component" value="Unassembled WGS sequence"/>
</dbReference>
<dbReference type="SUPFAM" id="SSF48613">
    <property type="entry name" value="Heme oxygenase-like"/>
    <property type="match status" value="1"/>
</dbReference>
<dbReference type="EMBL" id="ML738934">
    <property type="protein sequence ID" value="KAE8155387.1"/>
    <property type="molecule type" value="Genomic_DNA"/>
</dbReference>
<dbReference type="InterPro" id="IPR016084">
    <property type="entry name" value="Haem_Oase-like_multi-hlx"/>
</dbReference>
<evidence type="ECO:0008006" key="6">
    <source>
        <dbReference type="Google" id="ProtNLM"/>
    </source>
</evidence>
<dbReference type="Pfam" id="PF01126">
    <property type="entry name" value="Heme_oxygenase"/>
    <property type="match status" value="1"/>
</dbReference>
<sequence>MAKLGFSRASLDSLSTDKEAIRVPHSAVNRMNSDHIRGCLIGERRSRPFYALGFSCYAEMYLGFEAAWTELTNAEYGLGTIGGPRHAQDPEYSARIATLGTLLAVEGLPRTARIEADIKQLRSDPVTARLIADWPLGKTYEDIRCRIMKAPHKLLAYAWVLYSALFNGGHFIRRQLLKAGPEFWGLSDEEDITSFPEPLSFWSVNDDPAFRDQFRSQANEAGSLLTAEERQDVVEESESILCRCKELTEELVERTTNWLVCESGMADCRDATRLNTSDSHMTIANQV</sequence>
<dbReference type="Gene3D" id="1.20.910.10">
    <property type="entry name" value="Heme oxygenase-like"/>
    <property type="match status" value="1"/>
</dbReference>
<dbReference type="GO" id="GO:0004392">
    <property type="term" value="F:heme oxygenase (decyclizing) activity"/>
    <property type="evidence" value="ECO:0007669"/>
    <property type="project" value="InterPro"/>
</dbReference>